<evidence type="ECO:0000313" key="2">
    <source>
        <dbReference type="EMBL" id="CAA9581330.1"/>
    </source>
</evidence>
<gene>
    <name evidence="2" type="ORF">AVDCRST_MAG18-3178</name>
</gene>
<feature type="region of interest" description="Disordered" evidence="1">
    <location>
        <begin position="29"/>
        <end position="148"/>
    </location>
</feature>
<feature type="compositionally biased region" description="Low complexity" evidence="1">
    <location>
        <begin position="33"/>
        <end position="48"/>
    </location>
</feature>
<feature type="non-terminal residue" evidence="2">
    <location>
        <position position="148"/>
    </location>
</feature>
<evidence type="ECO:0000256" key="1">
    <source>
        <dbReference type="SAM" id="MobiDB-lite"/>
    </source>
</evidence>
<organism evidence="2">
    <name type="scientific">uncultured Thermomicrobiales bacterium</name>
    <dbReference type="NCBI Taxonomy" id="1645740"/>
    <lineage>
        <taxon>Bacteria</taxon>
        <taxon>Pseudomonadati</taxon>
        <taxon>Thermomicrobiota</taxon>
        <taxon>Thermomicrobia</taxon>
        <taxon>Thermomicrobiales</taxon>
        <taxon>environmental samples</taxon>
    </lineage>
</organism>
<name>A0A6J4VM65_9BACT</name>
<sequence length="148" mass="15223">GRAGAYPTPLARGNPGAAARRVVPTAAGAALVRRPAQPAGQPATAGGRLRARDRRALLQPPLRLHRRPVVRPRPLLRVEGPPADDRAPQVGLGARCGGRAAGMHHRRRSPRSGKGTRSDRSAPSTPIGLADASPSPARRGVLPAGGGV</sequence>
<feature type="non-terminal residue" evidence="2">
    <location>
        <position position="1"/>
    </location>
</feature>
<protein>
    <submittedName>
        <fullName evidence="2">Uncharacterized protein</fullName>
    </submittedName>
</protein>
<accession>A0A6J4VM65</accession>
<feature type="compositionally biased region" description="Low complexity" evidence="1">
    <location>
        <begin position="72"/>
        <end position="81"/>
    </location>
</feature>
<feature type="compositionally biased region" description="Basic residues" evidence="1">
    <location>
        <begin position="102"/>
        <end position="111"/>
    </location>
</feature>
<dbReference type="EMBL" id="CADCWN010000239">
    <property type="protein sequence ID" value="CAA9581330.1"/>
    <property type="molecule type" value="Genomic_DNA"/>
</dbReference>
<dbReference type="AlphaFoldDB" id="A0A6J4VM65"/>
<reference evidence="2" key="1">
    <citation type="submission" date="2020-02" db="EMBL/GenBank/DDBJ databases">
        <authorList>
            <person name="Meier V. D."/>
        </authorList>
    </citation>
    <scope>NUCLEOTIDE SEQUENCE</scope>
    <source>
        <strain evidence="2">AVDCRST_MAG18</strain>
    </source>
</reference>
<proteinExistence type="predicted"/>